<evidence type="ECO:0000313" key="3">
    <source>
        <dbReference type="Proteomes" id="UP000185696"/>
    </source>
</evidence>
<evidence type="ECO:0000256" key="1">
    <source>
        <dbReference type="SAM" id="Phobius"/>
    </source>
</evidence>
<feature type="transmembrane region" description="Helical" evidence="1">
    <location>
        <begin position="204"/>
        <end position="221"/>
    </location>
</feature>
<keyword evidence="3" id="KW-1185">Reference proteome</keyword>
<feature type="transmembrane region" description="Helical" evidence="1">
    <location>
        <begin position="25"/>
        <end position="43"/>
    </location>
</feature>
<keyword evidence="1" id="KW-1133">Transmembrane helix</keyword>
<sequence>MTEPQELLGDLRTLRDRTRADRRGFAFPLLLFGGLILVAPVLYSPFTTVIQQGDGSYFIPAPTGPFPQFTPAPTNVEDPWLVGYYWVTVIVGGFAATAWWYRHRARRLGVEADLSVTLIAAGVALAGLLVGPDLLRLTLSADLGLYSAPWLNLPILFGAAALSAITFRWGSRPARPARSRSVAMAAGTLLAAVAFAALCVYFRSFTQLIVIAVGLLALAWWERSVLLGVVATLFTIASVPANHSLWYWDLPNLFSDLGWQTPYGPAGHDARVHAWQTLLIPGLLLVGGGVIALLTRHGTRR</sequence>
<dbReference type="OrthoDB" id="3695927at2"/>
<feature type="transmembrane region" description="Helical" evidence="1">
    <location>
        <begin position="226"/>
        <end position="248"/>
    </location>
</feature>
<proteinExistence type="predicted"/>
<organism evidence="2 3">
    <name type="scientific">Actinophytocola xinjiangensis</name>
    <dbReference type="NCBI Taxonomy" id="485602"/>
    <lineage>
        <taxon>Bacteria</taxon>
        <taxon>Bacillati</taxon>
        <taxon>Actinomycetota</taxon>
        <taxon>Actinomycetes</taxon>
        <taxon>Pseudonocardiales</taxon>
        <taxon>Pseudonocardiaceae</taxon>
    </lineage>
</organism>
<feature type="transmembrane region" description="Helical" evidence="1">
    <location>
        <begin position="274"/>
        <end position="295"/>
    </location>
</feature>
<dbReference type="EMBL" id="MSIF01000021">
    <property type="protein sequence ID" value="OLF06508.1"/>
    <property type="molecule type" value="Genomic_DNA"/>
</dbReference>
<dbReference type="AlphaFoldDB" id="A0A7Z0WG50"/>
<keyword evidence="1" id="KW-0812">Transmembrane</keyword>
<feature type="transmembrane region" description="Helical" evidence="1">
    <location>
        <begin position="150"/>
        <end position="169"/>
    </location>
</feature>
<keyword evidence="1" id="KW-0472">Membrane</keyword>
<feature type="transmembrane region" description="Helical" evidence="1">
    <location>
        <begin position="83"/>
        <end position="101"/>
    </location>
</feature>
<protein>
    <submittedName>
        <fullName evidence="2">Uncharacterized protein</fullName>
    </submittedName>
</protein>
<reference evidence="2 3" key="1">
    <citation type="submission" date="2016-12" db="EMBL/GenBank/DDBJ databases">
        <title>The draft genome sequence of Actinophytocola xinjiangensis.</title>
        <authorList>
            <person name="Wang W."/>
            <person name="Yuan L."/>
        </authorList>
    </citation>
    <scope>NUCLEOTIDE SEQUENCE [LARGE SCALE GENOMIC DNA]</scope>
    <source>
        <strain evidence="2 3">CGMCC 4.4663</strain>
    </source>
</reference>
<dbReference type="Proteomes" id="UP000185696">
    <property type="component" value="Unassembled WGS sequence"/>
</dbReference>
<accession>A0A7Z0WG50</accession>
<comment type="caution">
    <text evidence="2">The sequence shown here is derived from an EMBL/GenBank/DDBJ whole genome shotgun (WGS) entry which is preliminary data.</text>
</comment>
<feature type="transmembrane region" description="Helical" evidence="1">
    <location>
        <begin position="181"/>
        <end position="198"/>
    </location>
</feature>
<gene>
    <name evidence="2" type="ORF">BLA60_31575</name>
</gene>
<evidence type="ECO:0000313" key="2">
    <source>
        <dbReference type="EMBL" id="OLF06508.1"/>
    </source>
</evidence>
<dbReference type="RefSeq" id="WP_075136689.1">
    <property type="nucleotide sequence ID" value="NZ_MSIF01000021.1"/>
</dbReference>
<feature type="transmembrane region" description="Helical" evidence="1">
    <location>
        <begin position="108"/>
        <end position="130"/>
    </location>
</feature>
<name>A0A7Z0WG50_9PSEU</name>